<dbReference type="InterPro" id="IPR045738">
    <property type="entry name" value="DUF6088"/>
</dbReference>
<dbReference type="EMBL" id="PUIA01000012">
    <property type="protein sequence ID" value="PQO40754.1"/>
    <property type="molecule type" value="Genomic_DNA"/>
</dbReference>
<proteinExistence type="predicted"/>
<dbReference type="Pfam" id="PF19570">
    <property type="entry name" value="DUF6088"/>
    <property type="match status" value="1"/>
</dbReference>
<comment type="caution">
    <text evidence="1">The sequence shown here is derived from an EMBL/GenBank/DDBJ whole genome shotgun (WGS) entry which is preliminary data.</text>
</comment>
<accession>A0A2S8G9H7</accession>
<organism evidence="1 2">
    <name type="scientific">Blastopirellula marina</name>
    <dbReference type="NCBI Taxonomy" id="124"/>
    <lineage>
        <taxon>Bacteria</taxon>
        <taxon>Pseudomonadati</taxon>
        <taxon>Planctomycetota</taxon>
        <taxon>Planctomycetia</taxon>
        <taxon>Pirellulales</taxon>
        <taxon>Pirellulaceae</taxon>
        <taxon>Blastopirellula</taxon>
    </lineage>
</organism>
<evidence type="ECO:0000313" key="1">
    <source>
        <dbReference type="EMBL" id="PQO40754.1"/>
    </source>
</evidence>
<name>A0A2S8G9H7_9BACT</name>
<reference evidence="1 2" key="1">
    <citation type="submission" date="2018-02" db="EMBL/GenBank/DDBJ databases">
        <title>Comparative genomes isolates from brazilian mangrove.</title>
        <authorList>
            <person name="Araujo J.E."/>
            <person name="Taketani R.G."/>
            <person name="Silva M.C.P."/>
            <person name="Loureco M.V."/>
            <person name="Andreote F.D."/>
        </authorList>
    </citation>
    <scope>NUCLEOTIDE SEQUENCE [LARGE SCALE GENOMIC DNA]</scope>
    <source>
        <strain evidence="1 2">HEX-2 MGV</strain>
    </source>
</reference>
<evidence type="ECO:0000313" key="2">
    <source>
        <dbReference type="Proteomes" id="UP000240009"/>
    </source>
</evidence>
<gene>
    <name evidence="1" type="ORF">C5Y96_01255</name>
</gene>
<protein>
    <submittedName>
        <fullName evidence="1">Uncharacterized protein</fullName>
    </submittedName>
</protein>
<dbReference type="AlphaFoldDB" id="A0A2S8G9H7"/>
<sequence>MAMQLIFTLPSVRKTYTFFSDGIRQVMTIFRDEIQNLIHARGRGNVFTSKDFLDTCKWDVTDEALLRPMINGEIGRLGRGHYHYPRLNERRYLSLRPELDEIEKALAGEPA</sequence>
<dbReference type="Proteomes" id="UP000240009">
    <property type="component" value="Unassembled WGS sequence"/>
</dbReference>